<dbReference type="Proteomes" id="UP000280298">
    <property type="component" value="Chromosome"/>
</dbReference>
<organism evidence="2 3">
    <name type="scientific">Streptomyces cyaneochromogenes</name>
    <dbReference type="NCBI Taxonomy" id="2496836"/>
    <lineage>
        <taxon>Bacteria</taxon>
        <taxon>Bacillati</taxon>
        <taxon>Actinomycetota</taxon>
        <taxon>Actinomycetes</taxon>
        <taxon>Kitasatosporales</taxon>
        <taxon>Streptomycetaceae</taxon>
        <taxon>Streptomyces</taxon>
    </lineage>
</organism>
<dbReference type="Gene3D" id="3.30.420.40">
    <property type="match status" value="2"/>
</dbReference>
<dbReference type="AlphaFoldDB" id="A0A3S9LZK9"/>
<dbReference type="Pfam" id="PF00480">
    <property type="entry name" value="ROK"/>
    <property type="match status" value="1"/>
</dbReference>
<proteinExistence type="inferred from homology"/>
<evidence type="ECO:0000313" key="2">
    <source>
        <dbReference type="EMBL" id="AZQ32385.1"/>
    </source>
</evidence>
<protein>
    <submittedName>
        <fullName evidence="2">ROK family protein</fullName>
    </submittedName>
</protein>
<dbReference type="InterPro" id="IPR000600">
    <property type="entry name" value="ROK"/>
</dbReference>
<gene>
    <name evidence="2" type="ORF">EJ357_02075</name>
</gene>
<dbReference type="EMBL" id="CP034539">
    <property type="protein sequence ID" value="AZQ32385.1"/>
    <property type="molecule type" value="Genomic_DNA"/>
</dbReference>
<dbReference type="OrthoDB" id="9797931at2"/>
<evidence type="ECO:0000256" key="1">
    <source>
        <dbReference type="ARBA" id="ARBA00006479"/>
    </source>
</evidence>
<accession>A0A3S9LZK9</accession>
<evidence type="ECO:0000313" key="3">
    <source>
        <dbReference type="Proteomes" id="UP000280298"/>
    </source>
</evidence>
<dbReference type="SMR" id="A0A3S9LZK9"/>
<dbReference type="InterPro" id="IPR043129">
    <property type="entry name" value="ATPase_NBD"/>
</dbReference>
<dbReference type="KEGG" id="scya:EJ357_02075"/>
<dbReference type="PANTHER" id="PTHR18964">
    <property type="entry name" value="ROK (REPRESSOR, ORF, KINASE) FAMILY"/>
    <property type="match status" value="1"/>
</dbReference>
<dbReference type="PANTHER" id="PTHR18964:SF149">
    <property type="entry name" value="BIFUNCTIONAL UDP-N-ACETYLGLUCOSAMINE 2-EPIMERASE_N-ACETYLMANNOSAMINE KINASE"/>
    <property type="match status" value="1"/>
</dbReference>
<dbReference type="SUPFAM" id="SSF53067">
    <property type="entry name" value="Actin-like ATPase domain"/>
    <property type="match status" value="1"/>
</dbReference>
<reference evidence="2 3" key="1">
    <citation type="journal article" date="2019" name="Int. J. Syst. Evol. Microbiol.">
        <title>Streptomyces cyaneochromogenes sp. nov., a blue pigment-producing actinomycete from manganese-contaminated soil.</title>
        <authorList>
            <person name="Tang X."/>
            <person name="Zhao J."/>
            <person name="Li K."/>
            <person name="Chen Z."/>
            <person name="Sun Y."/>
            <person name="Gao J."/>
        </authorList>
    </citation>
    <scope>NUCLEOTIDE SEQUENCE [LARGE SCALE GENOMIC DNA]</scope>
    <source>
        <strain evidence="2 3">MK-45</strain>
    </source>
</reference>
<comment type="similarity">
    <text evidence="1">Belongs to the ROK (NagC/XylR) family.</text>
</comment>
<name>A0A3S9LZK9_9ACTN</name>
<keyword evidence="3" id="KW-1185">Reference proteome</keyword>
<sequence length="345" mass="36039">MLNATPSSITVFDIGGTYLRWADWSPGHGLSRIQRTPSPSRARLPGTAVDELQSLLVDAVAQPVPPDGVAGISMGAALDHRTGTVYASAPLWGAHERPFDLLAALRSARPDVRWHIVNDVTAALLHLADTPVAQARSKILLATISTGIACRSIDRRTGAIPVDGCGLQGEIGHLPVSVALDGGPVELRCDCGEPGHLAAYSSGPGIRRLGEVMRDGRPDRWHASGIGTRLSSGAEFEPAFVAALDEGDPVATRLLDAATGPVADVVRTALCLDPQLDLVAFTGGVAVALGHHYRASLLRHLDRSGLYLTSERDPGWLRDRIVVCGPGQADGLVGAGLATLSGEAA</sequence>